<keyword evidence="2" id="KW-1185">Reference proteome</keyword>
<evidence type="ECO:0000313" key="2">
    <source>
        <dbReference type="Proteomes" id="UP001055879"/>
    </source>
</evidence>
<proteinExistence type="predicted"/>
<accession>A0ACB8ZIF0</accession>
<organism evidence="1 2">
    <name type="scientific">Arctium lappa</name>
    <name type="common">Greater burdock</name>
    <name type="synonym">Lappa major</name>
    <dbReference type="NCBI Taxonomy" id="4217"/>
    <lineage>
        <taxon>Eukaryota</taxon>
        <taxon>Viridiplantae</taxon>
        <taxon>Streptophyta</taxon>
        <taxon>Embryophyta</taxon>
        <taxon>Tracheophyta</taxon>
        <taxon>Spermatophyta</taxon>
        <taxon>Magnoliopsida</taxon>
        <taxon>eudicotyledons</taxon>
        <taxon>Gunneridae</taxon>
        <taxon>Pentapetalae</taxon>
        <taxon>asterids</taxon>
        <taxon>campanulids</taxon>
        <taxon>Asterales</taxon>
        <taxon>Asteraceae</taxon>
        <taxon>Carduoideae</taxon>
        <taxon>Cardueae</taxon>
        <taxon>Arctiinae</taxon>
        <taxon>Arctium</taxon>
    </lineage>
</organism>
<reference evidence="2" key="1">
    <citation type="journal article" date="2022" name="Mol. Ecol. Resour.">
        <title>The genomes of chicory, endive, great burdock and yacon provide insights into Asteraceae palaeo-polyploidization history and plant inulin production.</title>
        <authorList>
            <person name="Fan W."/>
            <person name="Wang S."/>
            <person name="Wang H."/>
            <person name="Wang A."/>
            <person name="Jiang F."/>
            <person name="Liu H."/>
            <person name="Zhao H."/>
            <person name="Xu D."/>
            <person name="Zhang Y."/>
        </authorList>
    </citation>
    <scope>NUCLEOTIDE SEQUENCE [LARGE SCALE GENOMIC DNA]</scope>
    <source>
        <strain evidence="2">cv. Niubang</strain>
    </source>
</reference>
<sequence length="106" mass="12751">MGISSMSLMISMMVATTQLWFTANQKMTISVKKLSESVDWKFCENILAPTTLFFCHFHMDNKQQVFDVYNEIVKPEYVEKPKREYWRCTWLIKRYGFYFVHQGDTR</sequence>
<gene>
    <name evidence="1" type="ORF">L6452_29862</name>
</gene>
<dbReference type="EMBL" id="CM042056">
    <property type="protein sequence ID" value="KAI3697106.1"/>
    <property type="molecule type" value="Genomic_DNA"/>
</dbReference>
<reference evidence="1 2" key="2">
    <citation type="journal article" date="2022" name="Mol. Ecol. Resour.">
        <title>The genomes of chicory, endive, great burdock and yacon provide insights into Asteraceae paleo-polyploidization history and plant inulin production.</title>
        <authorList>
            <person name="Fan W."/>
            <person name="Wang S."/>
            <person name="Wang H."/>
            <person name="Wang A."/>
            <person name="Jiang F."/>
            <person name="Liu H."/>
            <person name="Zhao H."/>
            <person name="Xu D."/>
            <person name="Zhang Y."/>
        </authorList>
    </citation>
    <scope>NUCLEOTIDE SEQUENCE [LARGE SCALE GENOMIC DNA]</scope>
    <source>
        <strain evidence="2">cv. Niubang</strain>
    </source>
</reference>
<comment type="caution">
    <text evidence="1">The sequence shown here is derived from an EMBL/GenBank/DDBJ whole genome shotgun (WGS) entry which is preliminary data.</text>
</comment>
<name>A0ACB8ZIF0_ARCLA</name>
<evidence type="ECO:0000313" key="1">
    <source>
        <dbReference type="EMBL" id="KAI3697106.1"/>
    </source>
</evidence>
<protein>
    <submittedName>
        <fullName evidence="1">Uncharacterized protein</fullName>
    </submittedName>
</protein>
<dbReference type="Proteomes" id="UP001055879">
    <property type="component" value="Linkage Group LG10"/>
</dbReference>